<name>A0A921SYH5_9FIRM</name>
<reference evidence="1" key="2">
    <citation type="submission" date="2021-09" db="EMBL/GenBank/DDBJ databases">
        <authorList>
            <person name="Gilroy R."/>
        </authorList>
    </citation>
    <scope>NUCLEOTIDE SEQUENCE</scope>
    <source>
        <strain evidence="1">1277</strain>
    </source>
</reference>
<dbReference type="Proteomes" id="UP000776700">
    <property type="component" value="Unassembled WGS sequence"/>
</dbReference>
<sequence>MNNVLGIDQEIFDRNNFVEEFSQETLDLLDRKSKRYLNNILADREQWKADGFKYISIEKNLDGDEYGVYTLADYMLGNPFRFEIVETIIL</sequence>
<evidence type="ECO:0000313" key="1">
    <source>
        <dbReference type="EMBL" id="HJG95633.1"/>
    </source>
</evidence>
<dbReference type="EMBL" id="DYUB01000029">
    <property type="protein sequence ID" value="HJG95633.1"/>
    <property type="molecule type" value="Genomic_DNA"/>
</dbReference>
<gene>
    <name evidence="1" type="ORF">K8V90_00855</name>
</gene>
<proteinExistence type="predicted"/>
<accession>A0A921SYH5</accession>
<organism evidence="1 2">
    <name type="scientific">Romboutsia timonensis</name>
    <dbReference type="NCBI Taxonomy" id="1776391"/>
    <lineage>
        <taxon>Bacteria</taxon>
        <taxon>Bacillati</taxon>
        <taxon>Bacillota</taxon>
        <taxon>Clostridia</taxon>
        <taxon>Peptostreptococcales</taxon>
        <taxon>Peptostreptococcaceae</taxon>
        <taxon>Romboutsia</taxon>
    </lineage>
</organism>
<comment type="caution">
    <text evidence="1">The sequence shown here is derived from an EMBL/GenBank/DDBJ whole genome shotgun (WGS) entry which is preliminary data.</text>
</comment>
<evidence type="ECO:0000313" key="2">
    <source>
        <dbReference type="Proteomes" id="UP000776700"/>
    </source>
</evidence>
<dbReference type="AlphaFoldDB" id="A0A921SYH5"/>
<protein>
    <submittedName>
        <fullName evidence="1">Uncharacterized protein</fullName>
    </submittedName>
</protein>
<reference evidence="1" key="1">
    <citation type="journal article" date="2021" name="PeerJ">
        <title>Extensive microbial diversity within the chicken gut microbiome revealed by metagenomics and culture.</title>
        <authorList>
            <person name="Gilroy R."/>
            <person name="Ravi A."/>
            <person name="Getino M."/>
            <person name="Pursley I."/>
            <person name="Horton D.L."/>
            <person name="Alikhan N.F."/>
            <person name="Baker D."/>
            <person name="Gharbi K."/>
            <person name="Hall N."/>
            <person name="Watson M."/>
            <person name="Adriaenssens E.M."/>
            <person name="Foster-Nyarko E."/>
            <person name="Jarju S."/>
            <person name="Secka A."/>
            <person name="Antonio M."/>
            <person name="Oren A."/>
            <person name="Chaudhuri R.R."/>
            <person name="La Ragione R."/>
            <person name="Hildebrand F."/>
            <person name="Pallen M.J."/>
        </authorList>
    </citation>
    <scope>NUCLEOTIDE SEQUENCE</scope>
    <source>
        <strain evidence="1">1277</strain>
    </source>
</reference>